<dbReference type="InterPro" id="IPR049052">
    <property type="entry name" value="nSTAND1"/>
</dbReference>
<sequence>MSARGSMPERSRQEQPGRQRSRPGRSGPMAGRRERPLDPEAGPVERFACGLRELRAAAGGPTYREMAHVAGYSASTLAAAAAGDQLPSLPVALAYTSVCGGGTEEWAALWHETAVAVERQQVVRVADDPDTTRPPYRGLVRYEPGDRDLFFGREQTLGRLVELVRAHRLVILTGASGSGKSSLLRAGLLPALRPYPENGATGRSAPIGQGHGGAAGPVRSGTAGPVPGGVVGPVPRGTVGPVRCAAVRVLTPGPRPAAAHAPAFVPPPAGSGDAFVIVDQFEQVFTLCDDPAERARFLRLLLAAREPGSRLRVVVAVRADFYGRCTEHPGLVEAVREAHLPIGPMTPAELRRAVVGPARSARLVVERDLAARIVEETAAEPGGLPLMSHALLEVWHRRRGRTLTLAAYEAVGGIHGAVADTAEHTYQRLTPEQARHARRILLRLITPGQGAPDTRRPAPRAELETADGAAAVCEHLSRARLITLDDDTADLAHDALITAWPRLRDWVDEERARLVVHCRLTADAATWAGRHQDPGALYRGTRLATAREAFPPPHEGLTAAERAFLTAAITAATTVRRDEERARDRVVRRLRRSAAARAALLALVLLALVPLAGVIAW</sequence>
<feature type="region of interest" description="Disordered" evidence="1">
    <location>
        <begin position="197"/>
        <end position="224"/>
    </location>
</feature>
<dbReference type="InterPro" id="IPR001387">
    <property type="entry name" value="Cro/C1-type_HTH"/>
</dbReference>
<geneLocation type="plasmid" evidence="3 4">
    <name>pSCL4</name>
</geneLocation>
<dbReference type="InterPro" id="IPR027417">
    <property type="entry name" value="P-loop_NTPase"/>
</dbReference>
<dbReference type="SUPFAM" id="SSF52540">
    <property type="entry name" value="P-loop containing nucleoside triphosphate hydrolases"/>
    <property type="match status" value="1"/>
</dbReference>
<keyword evidence="3" id="KW-0614">Plasmid</keyword>
<feature type="region of interest" description="Disordered" evidence="1">
    <location>
        <begin position="1"/>
        <end position="43"/>
    </location>
</feature>
<dbReference type="SMART" id="SM00530">
    <property type="entry name" value="HTH_XRE"/>
    <property type="match status" value="1"/>
</dbReference>
<evidence type="ECO:0000256" key="1">
    <source>
        <dbReference type="SAM" id="MobiDB-lite"/>
    </source>
</evidence>
<evidence type="ECO:0000313" key="4">
    <source>
        <dbReference type="Proteomes" id="UP000002357"/>
    </source>
</evidence>
<keyword evidence="4" id="KW-1185">Reference proteome</keyword>
<dbReference type="eggNOG" id="COG1672">
    <property type="taxonomic scope" value="Bacteria"/>
</dbReference>
<evidence type="ECO:0000259" key="2">
    <source>
        <dbReference type="SMART" id="SM00530"/>
    </source>
</evidence>
<organism evidence="3 4">
    <name type="scientific">Streptomyces clavuligerus</name>
    <dbReference type="NCBI Taxonomy" id="1901"/>
    <lineage>
        <taxon>Bacteria</taxon>
        <taxon>Bacillati</taxon>
        <taxon>Actinomycetota</taxon>
        <taxon>Actinomycetes</taxon>
        <taxon>Kitasatosporales</taxon>
        <taxon>Streptomycetaceae</taxon>
        <taxon>Streptomyces</taxon>
    </lineage>
</organism>
<dbReference type="AlphaFoldDB" id="B5GM75"/>
<gene>
    <name evidence="3" type="ORF">SCLAV_p0898</name>
</gene>
<name>B5GM75_STRCL</name>
<proteinExistence type="predicted"/>
<dbReference type="RefSeq" id="WP_003952831.1">
    <property type="nucleotide sequence ID" value="NZ_CM000914.1"/>
</dbReference>
<accession>B5GM75</accession>
<dbReference type="EMBL" id="CM000914">
    <property type="protein sequence ID" value="EFG04385.2"/>
    <property type="molecule type" value="Genomic_DNA"/>
</dbReference>
<evidence type="ECO:0000313" key="3">
    <source>
        <dbReference type="EMBL" id="EFG04385.2"/>
    </source>
</evidence>
<reference evidence="3 4" key="1">
    <citation type="journal article" date="2010" name="Genome Biol. Evol.">
        <title>The sequence of a 1.8-mb bacterial linear plasmid reveals a rich evolutionary reservoir of secondary metabolic pathways.</title>
        <authorList>
            <person name="Medema M.H."/>
            <person name="Trefzer A."/>
            <person name="Kovalchuk A."/>
            <person name="van den Berg M."/>
            <person name="Mueller U."/>
            <person name="Heijne W."/>
            <person name="Wu L."/>
            <person name="Alam M.T."/>
            <person name="Ronning C.M."/>
            <person name="Nierman W.C."/>
            <person name="Bovenberg R.A.L."/>
            <person name="Breitling R."/>
            <person name="Takano E."/>
        </authorList>
    </citation>
    <scope>NUCLEOTIDE SEQUENCE [LARGE SCALE GENOMIC DNA]</scope>
    <source>
        <strain evidence="4">ATCC 27064 / DSM 738 / JCM 4710 / NBRC 13307 / NCIMB 12785 / NRRL 3585 / VKM Ac-602</strain>
        <plasmid evidence="3">pSCL4</plasmid>
    </source>
</reference>
<dbReference type="Proteomes" id="UP000002357">
    <property type="component" value="Plasmid pSCL4"/>
</dbReference>
<dbReference type="KEGG" id="sclf:BB341_28685"/>
<dbReference type="GeneID" id="93734000"/>
<feature type="domain" description="HTH cro/C1-type" evidence="2">
    <location>
        <begin position="50"/>
        <end position="106"/>
    </location>
</feature>
<dbReference type="OrthoDB" id="134501at2"/>
<protein>
    <submittedName>
        <fullName evidence="3">WD-40 repeat-containing protein</fullName>
    </submittedName>
</protein>
<dbReference type="Gene3D" id="3.40.50.300">
    <property type="entry name" value="P-loop containing nucleotide triphosphate hydrolases"/>
    <property type="match status" value="1"/>
</dbReference>
<dbReference type="Pfam" id="PF20703">
    <property type="entry name" value="nSTAND1"/>
    <property type="match status" value="1"/>
</dbReference>
<feature type="compositionally biased region" description="Basic and acidic residues" evidence="1">
    <location>
        <begin position="7"/>
        <end position="17"/>
    </location>
</feature>